<keyword evidence="2" id="KW-1185">Reference proteome</keyword>
<name>A0ABW4FWM8_9PSEU</name>
<evidence type="ECO:0000313" key="2">
    <source>
        <dbReference type="Proteomes" id="UP001597145"/>
    </source>
</evidence>
<evidence type="ECO:0000313" key="1">
    <source>
        <dbReference type="EMBL" id="MFD1534346.1"/>
    </source>
</evidence>
<gene>
    <name evidence="1" type="ORF">ACFSCY_33505</name>
</gene>
<comment type="caution">
    <text evidence="1">The sequence shown here is derived from an EMBL/GenBank/DDBJ whole genome shotgun (WGS) entry which is preliminary data.</text>
</comment>
<dbReference type="Proteomes" id="UP001597145">
    <property type="component" value="Unassembled WGS sequence"/>
</dbReference>
<accession>A0ABW4FWM8</accession>
<dbReference type="EMBL" id="JBHUCP010000033">
    <property type="protein sequence ID" value="MFD1534346.1"/>
    <property type="molecule type" value="Genomic_DNA"/>
</dbReference>
<proteinExistence type="predicted"/>
<protein>
    <recommendedName>
        <fullName evidence="3">FXSXX-COOH protein</fullName>
    </recommendedName>
</protein>
<dbReference type="RefSeq" id="WP_343984671.1">
    <property type="nucleotide sequence ID" value="NZ_BAAAJG010000025.1"/>
</dbReference>
<reference evidence="2" key="1">
    <citation type="journal article" date="2019" name="Int. J. Syst. Evol. Microbiol.">
        <title>The Global Catalogue of Microorganisms (GCM) 10K type strain sequencing project: providing services to taxonomists for standard genome sequencing and annotation.</title>
        <authorList>
            <consortium name="The Broad Institute Genomics Platform"/>
            <consortium name="The Broad Institute Genome Sequencing Center for Infectious Disease"/>
            <person name="Wu L."/>
            <person name="Ma J."/>
        </authorList>
    </citation>
    <scope>NUCLEOTIDE SEQUENCE [LARGE SCALE GENOMIC DNA]</scope>
    <source>
        <strain evidence="2">JCM 12165</strain>
    </source>
</reference>
<sequence length="40" mass="4003">MVHPPLESLASADLGADSTVSDFMRVNSTGTGGRLATAVA</sequence>
<organism evidence="1 2">
    <name type="scientific">Pseudonocardia aurantiaca</name>
    <dbReference type="NCBI Taxonomy" id="75290"/>
    <lineage>
        <taxon>Bacteria</taxon>
        <taxon>Bacillati</taxon>
        <taxon>Actinomycetota</taxon>
        <taxon>Actinomycetes</taxon>
        <taxon>Pseudonocardiales</taxon>
        <taxon>Pseudonocardiaceae</taxon>
        <taxon>Pseudonocardia</taxon>
    </lineage>
</organism>
<evidence type="ECO:0008006" key="3">
    <source>
        <dbReference type="Google" id="ProtNLM"/>
    </source>
</evidence>